<feature type="compositionally biased region" description="Basic residues" evidence="1">
    <location>
        <begin position="536"/>
        <end position="548"/>
    </location>
</feature>
<evidence type="ECO:0000256" key="1">
    <source>
        <dbReference type="SAM" id="MobiDB-lite"/>
    </source>
</evidence>
<dbReference type="EMBL" id="JANBUY010000010">
    <property type="protein sequence ID" value="KAJ2867876.1"/>
    <property type="molecule type" value="Genomic_DNA"/>
</dbReference>
<evidence type="ECO:0000313" key="3">
    <source>
        <dbReference type="Proteomes" id="UP001140074"/>
    </source>
</evidence>
<reference evidence="2" key="1">
    <citation type="submission" date="2022-07" db="EMBL/GenBank/DDBJ databases">
        <title>Phylogenomic reconstructions and comparative analyses of Kickxellomycotina fungi.</title>
        <authorList>
            <person name="Reynolds N.K."/>
            <person name="Stajich J.E."/>
            <person name="Barry K."/>
            <person name="Grigoriev I.V."/>
            <person name="Crous P."/>
            <person name="Smith M.E."/>
        </authorList>
    </citation>
    <scope>NUCLEOTIDE SEQUENCE</scope>
    <source>
        <strain evidence="2">RSA 476</strain>
    </source>
</reference>
<dbReference type="AlphaFoldDB" id="A0A9W8IVY1"/>
<feature type="compositionally biased region" description="Acidic residues" evidence="1">
    <location>
        <begin position="505"/>
        <end position="519"/>
    </location>
</feature>
<proteinExistence type="predicted"/>
<evidence type="ECO:0000313" key="2">
    <source>
        <dbReference type="EMBL" id="KAJ2867876.1"/>
    </source>
</evidence>
<feature type="compositionally biased region" description="Polar residues" evidence="1">
    <location>
        <begin position="447"/>
        <end position="459"/>
    </location>
</feature>
<name>A0A9W8IVY1_9FUNG</name>
<dbReference type="Proteomes" id="UP001140074">
    <property type="component" value="Unassembled WGS sequence"/>
</dbReference>
<protein>
    <submittedName>
        <fullName evidence="2">Uncharacterized protein</fullName>
    </submittedName>
</protein>
<sequence>MFQFTVQGGVNHDGSARPDIEVAVVSLARYTFADPVTAMNGPALLEPPAERSRILPPTLGSGEEATAGAIIGYDDDGLIADFTEDRCNRQLAHIARRLLLPDSYVEACYDLHQFLATRAVLETESMQRNVFKCLKICARLSKLPGYSIQLMWQVIQQAHQLIDMFSAERARTINLWLTKLTNRIRLMAVTPASDGSAPPRLPIVPPPELLHTQTREKLLPLPSMSVAALNDGAFNRAVGVSGAAHYLANPLTSTTRLLTAGSNTPRPPPLSSPLQMISEVSETNYTSTESDSGEIEVRSVPLLEEESNLISAREAELAIIELQLRELENVPAHRMGPMVRAALNLLVEMRFRLQLGLPRQAIAAEDLGMISGSEQPATPSRTLGLLADGAGGLIGGSNGRGENDEIRIIDYVLDQISTSRRQQAQIRAAEGGSSGSSFGIPLFMMPQSHSGTYYSTDTSEYGDEGGRHQMARLPAPDLRPSGIRRRRRRRSESALESVSLSDAESASEDENETTEESESVADNNTSAGDDSDQERRRRNHLRRRLFQI</sequence>
<gene>
    <name evidence="2" type="ORF">GGH94_000544</name>
</gene>
<comment type="caution">
    <text evidence="2">The sequence shown here is derived from an EMBL/GenBank/DDBJ whole genome shotgun (WGS) entry which is preliminary data.</text>
</comment>
<organism evidence="2 3">
    <name type="scientific">Coemansia aciculifera</name>
    <dbReference type="NCBI Taxonomy" id="417176"/>
    <lineage>
        <taxon>Eukaryota</taxon>
        <taxon>Fungi</taxon>
        <taxon>Fungi incertae sedis</taxon>
        <taxon>Zoopagomycota</taxon>
        <taxon>Kickxellomycotina</taxon>
        <taxon>Kickxellomycetes</taxon>
        <taxon>Kickxellales</taxon>
        <taxon>Kickxellaceae</taxon>
        <taxon>Coemansia</taxon>
    </lineage>
</organism>
<accession>A0A9W8IVY1</accession>
<feature type="region of interest" description="Disordered" evidence="1">
    <location>
        <begin position="423"/>
        <end position="548"/>
    </location>
</feature>
<keyword evidence="3" id="KW-1185">Reference proteome</keyword>
<feature type="compositionally biased region" description="Low complexity" evidence="1">
    <location>
        <begin position="494"/>
        <end position="504"/>
    </location>
</feature>